<dbReference type="InterPro" id="IPR001810">
    <property type="entry name" value="F-box_dom"/>
</dbReference>
<feature type="non-terminal residue" evidence="2">
    <location>
        <position position="250"/>
    </location>
</feature>
<name>A0A820CKA2_9BILA</name>
<evidence type="ECO:0000259" key="1">
    <source>
        <dbReference type="PROSITE" id="PS50181"/>
    </source>
</evidence>
<gene>
    <name evidence="2" type="ORF">OXD698_LOCUS41292</name>
</gene>
<evidence type="ECO:0000313" key="3">
    <source>
        <dbReference type="Proteomes" id="UP000663844"/>
    </source>
</evidence>
<dbReference type="EMBL" id="CAJOAZ010009770">
    <property type="protein sequence ID" value="CAF4209864.1"/>
    <property type="molecule type" value="Genomic_DNA"/>
</dbReference>
<proteinExistence type="predicted"/>
<dbReference type="AlphaFoldDB" id="A0A820CKA2"/>
<comment type="caution">
    <text evidence="2">The sequence shown here is derived from an EMBL/GenBank/DDBJ whole genome shotgun (WGS) entry which is preliminary data.</text>
</comment>
<reference evidence="2" key="1">
    <citation type="submission" date="2021-02" db="EMBL/GenBank/DDBJ databases">
        <authorList>
            <person name="Nowell W R."/>
        </authorList>
    </citation>
    <scope>NUCLEOTIDE SEQUENCE</scope>
</reference>
<sequence>MESLPNELYLLIFRHLHKFDIVCGFCNLNQRFQRIIQSYLYDIDLTQTNLSYKQFVLLMEQIIPVQGSLVRSLKFSVEHHLPLLRLRIRQLINLQSLTIVGCLPHNDNYTFLVNTLSLSTLSELSIHITDQDMFRIISTNASQRLTKLIVQDSLYISHGYFNDIQQMPYINGLSISISSNKILLNIFETMPNLVQLNLLLSDYYDAEDVNLKELPVTLEKLQIEIDYDKWHRTNFELINNLFNLFNNQIN</sequence>
<dbReference type="Proteomes" id="UP000663844">
    <property type="component" value="Unassembled WGS sequence"/>
</dbReference>
<organism evidence="2 3">
    <name type="scientific">Adineta steineri</name>
    <dbReference type="NCBI Taxonomy" id="433720"/>
    <lineage>
        <taxon>Eukaryota</taxon>
        <taxon>Metazoa</taxon>
        <taxon>Spiralia</taxon>
        <taxon>Gnathifera</taxon>
        <taxon>Rotifera</taxon>
        <taxon>Eurotatoria</taxon>
        <taxon>Bdelloidea</taxon>
        <taxon>Adinetida</taxon>
        <taxon>Adinetidae</taxon>
        <taxon>Adineta</taxon>
    </lineage>
</organism>
<protein>
    <recommendedName>
        <fullName evidence="1">F-box domain-containing protein</fullName>
    </recommendedName>
</protein>
<evidence type="ECO:0000313" key="2">
    <source>
        <dbReference type="EMBL" id="CAF4209864.1"/>
    </source>
</evidence>
<dbReference type="PROSITE" id="PS50181">
    <property type="entry name" value="FBOX"/>
    <property type="match status" value="1"/>
</dbReference>
<feature type="domain" description="F-box" evidence="1">
    <location>
        <begin position="1"/>
        <end position="55"/>
    </location>
</feature>
<accession>A0A820CKA2</accession>